<proteinExistence type="predicted"/>
<keyword evidence="1" id="KW-1133">Transmembrane helix</keyword>
<keyword evidence="1" id="KW-0472">Membrane</keyword>
<keyword evidence="1" id="KW-0812">Transmembrane</keyword>
<evidence type="ECO:0000256" key="1">
    <source>
        <dbReference type="SAM" id="Phobius"/>
    </source>
</evidence>
<dbReference type="EMBL" id="CAJMWY010004467">
    <property type="protein sequence ID" value="CAE6532733.1"/>
    <property type="molecule type" value="Genomic_DNA"/>
</dbReference>
<comment type="caution">
    <text evidence="2">The sequence shown here is derived from an EMBL/GenBank/DDBJ whole genome shotgun (WGS) entry which is preliminary data.</text>
</comment>
<dbReference type="AlphaFoldDB" id="A0A8H3DIT0"/>
<feature type="transmembrane region" description="Helical" evidence="1">
    <location>
        <begin position="369"/>
        <end position="387"/>
    </location>
</feature>
<dbReference type="Proteomes" id="UP000663861">
    <property type="component" value="Unassembled WGS sequence"/>
</dbReference>
<evidence type="ECO:0000313" key="2">
    <source>
        <dbReference type="EMBL" id="CAE6532733.1"/>
    </source>
</evidence>
<evidence type="ECO:0000313" key="3">
    <source>
        <dbReference type="Proteomes" id="UP000663861"/>
    </source>
</evidence>
<reference evidence="2" key="1">
    <citation type="submission" date="2021-01" db="EMBL/GenBank/DDBJ databases">
        <authorList>
            <person name="Kaushik A."/>
        </authorList>
    </citation>
    <scope>NUCLEOTIDE SEQUENCE</scope>
    <source>
        <strain evidence="2">AG4-RS23</strain>
    </source>
</reference>
<organism evidence="2 3">
    <name type="scientific">Rhizoctonia solani</name>
    <dbReference type="NCBI Taxonomy" id="456999"/>
    <lineage>
        <taxon>Eukaryota</taxon>
        <taxon>Fungi</taxon>
        <taxon>Dikarya</taxon>
        <taxon>Basidiomycota</taxon>
        <taxon>Agaricomycotina</taxon>
        <taxon>Agaricomycetes</taxon>
        <taxon>Cantharellales</taxon>
        <taxon>Ceratobasidiaceae</taxon>
        <taxon>Rhizoctonia</taxon>
    </lineage>
</organism>
<dbReference type="OrthoDB" id="200404at2759"/>
<sequence>MEHIPLGAIAAANSLNGDRLKVVMIGEGGAMHDVDCRFGHEEPRCAHLMEQIPLPIETSSQVMHWTEGGIVGLAHPYSKLAACTVERLNLACFFYQLPDSSIVMRRCRMEPKWEWESNYIPVLSVDGQHSPGTGTNIVVQPSVLRAEDDPILTLFYQTASGNIEIQRLTDSGELHGPLFQGRLSIPRFTPFTALTSGNKFTISYITPGDTKEIWECSGSVGDVPWHEFEDEIWECSGSVGDVPWHEFEDGESYISAAQRLVLQNVAAPEFVQMASYHGEHPIFCCMTSGPPKSIVWSSAQARRSYYFEDRGTPGTPVALAGWVSMWSSLAILFVDINGTVNIGRLESGSSKRTKQPGFFPIPLDSMRSAFSWVLLYIIPSTFLACLGEPIRAQL</sequence>
<dbReference type="Gene3D" id="2.120.10.70">
    <property type="entry name" value="Fucose-specific lectin"/>
    <property type="match status" value="1"/>
</dbReference>
<gene>
    <name evidence="2" type="ORF">RDB_LOCUS177656</name>
</gene>
<accession>A0A8H3DIT0</accession>
<name>A0A8H3DIT0_9AGAM</name>
<protein>
    <submittedName>
        <fullName evidence="2">Uncharacterized protein</fullName>
    </submittedName>
</protein>